<reference evidence="3" key="1">
    <citation type="submission" date="2022-10" db="EMBL/GenBank/DDBJ databases">
        <title>Genome assembly of Pristionchus species.</title>
        <authorList>
            <person name="Yoshida K."/>
            <person name="Sommer R.J."/>
        </authorList>
    </citation>
    <scope>NUCLEOTIDE SEQUENCE [LARGE SCALE GENOMIC DNA]</scope>
    <source>
        <strain evidence="3">RS5460</strain>
    </source>
</reference>
<dbReference type="AlphaFoldDB" id="A0AAN4Z027"/>
<organism evidence="2 3">
    <name type="scientific">Pristionchus mayeri</name>
    <dbReference type="NCBI Taxonomy" id="1317129"/>
    <lineage>
        <taxon>Eukaryota</taxon>
        <taxon>Metazoa</taxon>
        <taxon>Ecdysozoa</taxon>
        <taxon>Nematoda</taxon>
        <taxon>Chromadorea</taxon>
        <taxon>Rhabditida</taxon>
        <taxon>Rhabditina</taxon>
        <taxon>Diplogasteromorpha</taxon>
        <taxon>Diplogasteroidea</taxon>
        <taxon>Neodiplogasteridae</taxon>
        <taxon>Pristionchus</taxon>
    </lineage>
</organism>
<dbReference type="EMBL" id="BTRK01000001">
    <property type="protein sequence ID" value="GMR32077.1"/>
    <property type="molecule type" value="Genomic_DNA"/>
</dbReference>
<keyword evidence="3" id="KW-1185">Reference proteome</keyword>
<evidence type="ECO:0000313" key="2">
    <source>
        <dbReference type="EMBL" id="GMR32077.1"/>
    </source>
</evidence>
<accession>A0AAN4Z027</accession>
<evidence type="ECO:0000313" key="3">
    <source>
        <dbReference type="Proteomes" id="UP001328107"/>
    </source>
</evidence>
<comment type="caution">
    <text evidence="2">The sequence shown here is derived from an EMBL/GenBank/DDBJ whole genome shotgun (WGS) entry which is preliminary data.</text>
</comment>
<gene>
    <name evidence="2" type="ORF">PMAYCL1PPCAC_02272</name>
</gene>
<evidence type="ECO:0000256" key="1">
    <source>
        <dbReference type="SAM" id="MobiDB-lite"/>
    </source>
</evidence>
<protein>
    <submittedName>
        <fullName evidence="2">Uncharacterized protein</fullName>
    </submittedName>
</protein>
<sequence length="163" mass="18179">MDPRIPSSNRCLICSLHPSRVQADHSYYGLSPTDFPLCSVLMQRASIGRLEVDSPDINDRNAPSIINLISRSKSLKLDLLGEMQLSDPAAFITQLYSLPVIEVRLTDYSTSSFFGLPHSFWQRFLNEKLWLAGVLPCGAHGEGDEGAYGSARPKRRVDKVEEI</sequence>
<name>A0AAN4Z027_9BILA</name>
<dbReference type="Proteomes" id="UP001328107">
    <property type="component" value="Unassembled WGS sequence"/>
</dbReference>
<feature type="region of interest" description="Disordered" evidence="1">
    <location>
        <begin position="143"/>
        <end position="163"/>
    </location>
</feature>
<proteinExistence type="predicted"/>